<dbReference type="InterPro" id="IPR051448">
    <property type="entry name" value="CdaR-like_regulators"/>
</dbReference>
<feature type="domain" description="Purine catabolism PurC-like" evidence="1">
    <location>
        <begin position="9"/>
        <end position="126"/>
    </location>
</feature>
<dbReference type="RefSeq" id="WP_053412960.1">
    <property type="nucleotide sequence ID" value="NZ_CP006841.1"/>
</dbReference>
<evidence type="ECO:0000313" key="3">
    <source>
        <dbReference type="EMBL" id="ALA68711.1"/>
    </source>
</evidence>
<protein>
    <recommendedName>
        <fullName evidence="5">PucR family transcriptional regulator</fullName>
    </recommendedName>
</protein>
<reference evidence="3 4" key="1">
    <citation type="submission" date="2013-10" db="EMBL/GenBank/DDBJ databases">
        <title>Complete genome sequence of Corynebacterium lactis DSM 45799(T), isolated from raw cow milk.</title>
        <authorList>
            <person name="Ruckert C."/>
            <person name="Albersmeier A."/>
            <person name="Lipski A."/>
            <person name="Kalinowski J."/>
        </authorList>
    </citation>
    <scope>NUCLEOTIDE SEQUENCE [LARGE SCALE GENOMIC DNA]</scope>
    <source>
        <strain evidence="3 4">RW2-5</strain>
    </source>
</reference>
<dbReference type="PANTHER" id="PTHR33744">
    <property type="entry name" value="CARBOHYDRATE DIACID REGULATOR"/>
    <property type="match status" value="1"/>
</dbReference>
<dbReference type="Gene3D" id="1.10.10.2840">
    <property type="entry name" value="PucR C-terminal helix-turn-helix domain"/>
    <property type="match status" value="1"/>
</dbReference>
<gene>
    <name evidence="3" type="ORF">CLAC_11260</name>
</gene>
<name>A0A0K2H4S4_9CORY</name>
<evidence type="ECO:0000259" key="2">
    <source>
        <dbReference type="Pfam" id="PF13556"/>
    </source>
</evidence>
<dbReference type="Pfam" id="PF07905">
    <property type="entry name" value="PucR"/>
    <property type="match status" value="1"/>
</dbReference>
<dbReference type="AlphaFoldDB" id="A0A0K2H4S4"/>
<dbReference type="InterPro" id="IPR042070">
    <property type="entry name" value="PucR_C-HTH_sf"/>
</dbReference>
<dbReference type="OrthoDB" id="8450798at2"/>
<dbReference type="PATRIC" id="fig|1408189.4.peg.2271"/>
<dbReference type="InterPro" id="IPR025736">
    <property type="entry name" value="PucR_C-HTH_dom"/>
</dbReference>
<dbReference type="EMBL" id="CP006841">
    <property type="protein sequence ID" value="ALA68711.1"/>
    <property type="molecule type" value="Genomic_DNA"/>
</dbReference>
<dbReference type="PANTHER" id="PTHR33744:SF1">
    <property type="entry name" value="DNA-BINDING TRANSCRIPTIONAL ACTIVATOR ADER"/>
    <property type="match status" value="1"/>
</dbReference>
<keyword evidence="4" id="KW-1185">Reference proteome</keyword>
<accession>A0A0K2H4S4</accession>
<evidence type="ECO:0008006" key="5">
    <source>
        <dbReference type="Google" id="ProtNLM"/>
    </source>
</evidence>
<dbReference type="Proteomes" id="UP000058446">
    <property type="component" value="Chromosome"/>
</dbReference>
<feature type="domain" description="PucR C-terminal helix-turn-helix" evidence="2">
    <location>
        <begin position="449"/>
        <end position="507"/>
    </location>
</feature>
<sequence length="513" mass="55114">MKLTVASLARRPELGLTLLAAAEAAEVTPVEWAHAIDRVDSDKWIAPGTFVMTAGYQFPEDSQGQKGQIEALRKAGACAVAVDTGGRWEQVPRALVEYGEETGFPVLAIAAEIPLATVVRAVAEDITAARVRQLTDLISAQNDLVSLLLREGLEAVALQLAKSLDAVVVVTDNYGVRLVEASAKPVEEQNVFERVTPAPPYSPQVGRSVLNPRGSRIVSPLNGAFVRQGALVVDAARYFDESDRLLVSFAAAIISLSTSRSLAVHEAEERLRQQALIGILSGETPDADRLGLFSLRPDAQVTALFLTGIAARKLDSIRLSEELHGLGWKFLYAARPEKSGYAIVCAGDMGRGREHPGVMTLYEKIRRVHPNVRIGIGSAVPLAEAALSLNQAEVAVPKDLAGGAVRAIADLPAHDLILGAIADSNALELLTGGAYRQLREHDQANGTNLLGAARAFIDANGRYEAMARSMGIHRQTAKARADQVEDVLGKHLDDPDLRAELWLAFKASHFRTH</sequence>
<evidence type="ECO:0000259" key="1">
    <source>
        <dbReference type="Pfam" id="PF07905"/>
    </source>
</evidence>
<dbReference type="Pfam" id="PF13556">
    <property type="entry name" value="HTH_30"/>
    <property type="match status" value="1"/>
</dbReference>
<dbReference type="KEGG" id="clw:CLAC_11260"/>
<dbReference type="STRING" id="1408189.CLAC_11260"/>
<proteinExistence type="predicted"/>
<dbReference type="InterPro" id="IPR012914">
    <property type="entry name" value="PucR_dom"/>
</dbReference>
<organism evidence="3 4">
    <name type="scientific">Corynebacterium lactis RW2-5</name>
    <dbReference type="NCBI Taxonomy" id="1408189"/>
    <lineage>
        <taxon>Bacteria</taxon>
        <taxon>Bacillati</taxon>
        <taxon>Actinomycetota</taxon>
        <taxon>Actinomycetes</taxon>
        <taxon>Mycobacteriales</taxon>
        <taxon>Corynebacteriaceae</taxon>
        <taxon>Corynebacterium</taxon>
    </lineage>
</organism>
<evidence type="ECO:0000313" key="4">
    <source>
        <dbReference type="Proteomes" id="UP000058446"/>
    </source>
</evidence>